<dbReference type="PANTHER" id="PTHR10696:SF56">
    <property type="entry name" value="TAUD_TFDA-LIKE DOMAIN-CONTAINING PROTEIN"/>
    <property type="match status" value="1"/>
</dbReference>
<evidence type="ECO:0000256" key="1">
    <source>
        <dbReference type="ARBA" id="ARBA00001954"/>
    </source>
</evidence>
<accession>A0A0H4NZ13</accession>
<protein>
    <submittedName>
        <fullName evidence="5">SyrP-like protein</fullName>
    </submittedName>
</protein>
<keyword evidence="3" id="KW-0045">Antibiotic biosynthesis</keyword>
<dbReference type="Gene3D" id="3.60.130.10">
    <property type="entry name" value="Clavaminate synthase-like"/>
    <property type="match status" value="1"/>
</dbReference>
<comment type="cofactor">
    <cofactor evidence="1">
        <name>Fe(2+)</name>
        <dbReference type="ChEBI" id="CHEBI:29033"/>
    </cofactor>
</comment>
<gene>
    <name evidence="5" type="primary">cysJ</name>
</gene>
<keyword evidence="2" id="KW-0560">Oxidoreductase</keyword>
<dbReference type="AlphaFoldDB" id="A0A0H4NZ13"/>
<evidence type="ECO:0000256" key="2">
    <source>
        <dbReference type="ARBA" id="ARBA00023002"/>
    </source>
</evidence>
<feature type="domain" description="TauD/TfdA-like" evidence="4">
    <location>
        <begin position="21"/>
        <end position="305"/>
    </location>
</feature>
<sequence>MTGNLDSAAWPVIITPGQQPAALEDWVSANRDGLERQLTECKAILFRGFRSRNGFESIANSFFDRRLNYTYRSTPRTDLGQNLYTATEYPKQLSIPQHCENAYQRDWPMKLLFHCVEPASKGGRTPLADMTKVTAMIPAEIKEEFARKKVGYVRNYRAGVDLPWEEVFGTSNKAEVEKFCVENGIEYHWTEGGLKTIQVCQAFASHPLTGETIWFNQAHLFHLSALDPASQKMMLSFFGEGGLPRNSYFGDGSAIGSDVLDQIRSAYERNKVSFEWQKDDVLLIDNMLVSHGRDPFEGSRRVLVCMAEPYSEVQRRGFAGATNSGRS</sequence>
<dbReference type="GO" id="GO:0017000">
    <property type="term" value="P:antibiotic biosynthetic process"/>
    <property type="evidence" value="ECO:0007669"/>
    <property type="project" value="UniProtKB-KW"/>
</dbReference>
<dbReference type="SUPFAM" id="SSF51197">
    <property type="entry name" value="Clavaminate synthase-like"/>
    <property type="match status" value="1"/>
</dbReference>
<evidence type="ECO:0000313" key="5">
    <source>
        <dbReference type="EMBL" id="AKP45398.1"/>
    </source>
</evidence>
<dbReference type="InterPro" id="IPR042098">
    <property type="entry name" value="TauD-like_sf"/>
</dbReference>
<dbReference type="GO" id="GO:0016706">
    <property type="term" value="F:2-oxoglutarate-dependent dioxygenase activity"/>
    <property type="evidence" value="ECO:0007669"/>
    <property type="project" value="UniProtKB-ARBA"/>
</dbReference>
<reference evidence="5" key="1">
    <citation type="journal article" date="2014" name="Angew. Chem. Int. Ed. Engl.">
        <title>Cystobactamids: myxobacterial topoisomerase inhibitors exhibiting potent antibacterial activity.</title>
        <authorList>
            <person name="Baumann S."/>
            <person name="Herrmann J."/>
            <person name="Raju R."/>
            <person name="Steinmetz H."/>
            <person name="Mohr K.I."/>
            <person name="Huttel S."/>
            <person name="Harmrolfs K."/>
            <person name="Stadler M."/>
            <person name="Muller R."/>
        </authorList>
    </citation>
    <scope>NUCLEOTIDE SEQUENCE</scope>
    <source>
        <strain evidence="5">Cbv34</strain>
    </source>
</reference>
<organism evidence="5">
    <name type="scientific">Cystobacter sp. Cbv34</name>
    <dbReference type="NCBI Taxonomy" id="1679164"/>
    <lineage>
        <taxon>Bacteria</taxon>
        <taxon>Pseudomonadati</taxon>
        <taxon>Myxococcota</taxon>
        <taxon>Myxococcia</taxon>
        <taxon>Myxococcales</taxon>
        <taxon>Cystobacterineae</taxon>
        <taxon>Archangiaceae</taxon>
        <taxon>Cystobacter</taxon>
    </lineage>
</organism>
<dbReference type="EMBL" id="KP836244">
    <property type="protein sequence ID" value="AKP45398.1"/>
    <property type="molecule type" value="Genomic_DNA"/>
</dbReference>
<dbReference type="InterPro" id="IPR050411">
    <property type="entry name" value="AlphaKG_dependent_hydroxylases"/>
</dbReference>
<proteinExistence type="predicted"/>
<name>A0A0H4NZ13_9BACT</name>
<evidence type="ECO:0000256" key="3">
    <source>
        <dbReference type="ARBA" id="ARBA00023194"/>
    </source>
</evidence>
<evidence type="ECO:0000259" key="4">
    <source>
        <dbReference type="Pfam" id="PF02668"/>
    </source>
</evidence>
<dbReference type="PANTHER" id="PTHR10696">
    <property type="entry name" value="GAMMA-BUTYROBETAINE HYDROXYLASE-RELATED"/>
    <property type="match status" value="1"/>
</dbReference>
<reference evidence="5" key="2">
    <citation type="submission" date="2015-02" db="EMBL/GenBank/DDBJ databases">
        <authorList>
            <person name="Baumann S."/>
            <person name="Herrmann J."/>
            <person name="Raju R."/>
            <person name="Steinmetz H."/>
            <person name="Mohr K.I."/>
            <person name="Huettel S."/>
            <person name="Harmrolfs K."/>
            <person name="Stadler M."/>
            <person name="Mueller R."/>
        </authorList>
    </citation>
    <scope>NUCLEOTIDE SEQUENCE</scope>
    <source>
        <strain evidence="5">Cbv34</strain>
    </source>
</reference>
<dbReference type="InterPro" id="IPR003819">
    <property type="entry name" value="TauD/TfdA-like"/>
</dbReference>
<dbReference type="Pfam" id="PF02668">
    <property type="entry name" value="TauD"/>
    <property type="match status" value="1"/>
</dbReference>